<feature type="transmembrane region" description="Helical" evidence="1">
    <location>
        <begin position="12"/>
        <end position="29"/>
    </location>
</feature>
<evidence type="ECO:0000256" key="1">
    <source>
        <dbReference type="SAM" id="Phobius"/>
    </source>
</evidence>
<keyword evidence="1" id="KW-0812">Transmembrane</keyword>
<name>A0A178T583_9BACL</name>
<keyword evidence="1" id="KW-1133">Transmembrane helix</keyword>
<sequence length="43" mass="4662">MVFLHENMSSIQMIGGLIVLSGAMLVVTTKELKPKKKSISIST</sequence>
<proteinExistence type="predicted"/>
<keyword evidence="3" id="KW-1185">Reference proteome</keyword>
<accession>A0A178T583</accession>
<protein>
    <submittedName>
        <fullName evidence="2">Uncharacterized protein</fullName>
    </submittedName>
</protein>
<dbReference type="AlphaFoldDB" id="A0A178T583"/>
<reference evidence="2 3" key="1">
    <citation type="submission" date="2016-03" db="EMBL/GenBank/DDBJ databases">
        <title>Spore heat resistance.</title>
        <authorList>
            <person name="Boekhorst J."/>
            <person name="Berendsen E.M."/>
            <person name="Wells-Bennik M.H."/>
            <person name="Kuipers O.P."/>
        </authorList>
    </citation>
    <scope>NUCLEOTIDE SEQUENCE [LARGE SCALE GENOMIC DNA]</scope>
    <source>
        <strain evidence="2 3">AF16</strain>
    </source>
</reference>
<organism evidence="2 3">
    <name type="scientific">Anoxybacillus flavithermus</name>
    <dbReference type="NCBI Taxonomy" id="33934"/>
    <lineage>
        <taxon>Bacteria</taxon>
        <taxon>Bacillati</taxon>
        <taxon>Bacillota</taxon>
        <taxon>Bacilli</taxon>
        <taxon>Bacillales</taxon>
        <taxon>Anoxybacillaceae</taxon>
        <taxon>Anoxybacillus</taxon>
    </lineage>
</organism>
<dbReference type="PATRIC" id="fig|33934.6.peg.2152"/>
<evidence type="ECO:0000313" key="3">
    <source>
        <dbReference type="Proteomes" id="UP000078336"/>
    </source>
</evidence>
<dbReference type="RefSeq" id="WP_274597922.1">
    <property type="nucleotide sequence ID" value="NZ_JABJVK010000007.1"/>
</dbReference>
<gene>
    <name evidence="2" type="ORF">TAF16_2563</name>
</gene>
<keyword evidence="1" id="KW-0472">Membrane</keyword>
<evidence type="ECO:0000313" key="2">
    <source>
        <dbReference type="EMBL" id="OAO76473.1"/>
    </source>
</evidence>
<dbReference type="EMBL" id="LUCQ01000159">
    <property type="protein sequence ID" value="OAO76473.1"/>
    <property type="molecule type" value="Genomic_DNA"/>
</dbReference>
<dbReference type="Proteomes" id="UP000078336">
    <property type="component" value="Unassembled WGS sequence"/>
</dbReference>
<comment type="caution">
    <text evidence="2">The sequence shown here is derived from an EMBL/GenBank/DDBJ whole genome shotgun (WGS) entry which is preliminary data.</text>
</comment>